<keyword evidence="6" id="KW-0833">Ubl conjugation pathway</keyword>
<comment type="pathway">
    <text evidence="1">Protein modification; protein ubiquitination.</text>
</comment>
<dbReference type="GO" id="GO:0004842">
    <property type="term" value="F:ubiquitin-protein transferase activity"/>
    <property type="evidence" value="ECO:0007669"/>
    <property type="project" value="TreeGrafter"/>
</dbReference>
<dbReference type="PANTHER" id="PTHR22770:SF13">
    <property type="entry name" value="RING-TYPE DOMAIN-CONTAINING PROTEIN"/>
    <property type="match status" value="1"/>
</dbReference>
<evidence type="ECO:0000256" key="1">
    <source>
        <dbReference type="ARBA" id="ARBA00004906"/>
    </source>
</evidence>
<evidence type="ECO:0000256" key="3">
    <source>
        <dbReference type="ARBA" id="ARBA00022723"/>
    </source>
</evidence>
<dbReference type="AlphaFoldDB" id="A0A6C0EK60"/>
<organism evidence="9">
    <name type="scientific">viral metagenome</name>
    <dbReference type="NCBI Taxonomy" id="1070528"/>
    <lineage>
        <taxon>unclassified sequences</taxon>
        <taxon>metagenomes</taxon>
        <taxon>organismal metagenomes</taxon>
    </lineage>
</organism>
<evidence type="ECO:0000256" key="7">
    <source>
        <dbReference type="ARBA" id="ARBA00022833"/>
    </source>
</evidence>
<dbReference type="InterPro" id="IPR002867">
    <property type="entry name" value="IBR_dom"/>
</dbReference>
<dbReference type="EMBL" id="MN738878">
    <property type="protein sequence ID" value="QHT29564.1"/>
    <property type="molecule type" value="Genomic_DNA"/>
</dbReference>
<evidence type="ECO:0000256" key="4">
    <source>
        <dbReference type="ARBA" id="ARBA00022737"/>
    </source>
</evidence>
<name>A0A6C0EK60_9ZZZZ</name>
<dbReference type="SUPFAM" id="SSF57850">
    <property type="entry name" value="RING/U-box"/>
    <property type="match status" value="2"/>
</dbReference>
<protein>
    <recommendedName>
        <fullName evidence="8">RING-type domain-containing protein</fullName>
    </recommendedName>
</protein>
<evidence type="ECO:0000256" key="2">
    <source>
        <dbReference type="ARBA" id="ARBA00022679"/>
    </source>
</evidence>
<dbReference type="GO" id="GO:0000151">
    <property type="term" value="C:ubiquitin ligase complex"/>
    <property type="evidence" value="ECO:0007669"/>
    <property type="project" value="TreeGrafter"/>
</dbReference>
<evidence type="ECO:0000256" key="5">
    <source>
        <dbReference type="ARBA" id="ARBA00022771"/>
    </source>
</evidence>
<dbReference type="Gene3D" id="1.20.120.1750">
    <property type="match status" value="1"/>
</dbReference>
<dbReference type="CDD" id="cd20336">
    <property type="entry name" value="Rcat_RBR"/>
    <property type="match status" value="1"/>
</dbReference>
<dbReference type="SMART" id="SM00647">
    <property type="entry name" value="IBR"/>
    <property type="match status" value="2"/>
</dbReference>
<dbReference type="GO" id="GO:0043161">
    <property type="term" value="P:proteasome-mediated ubiquitin-dependent protein catabolic process"/>
    <property type="evidence" value="ECO:0007669"/>
    <property type="project" value="TreeGrafter"/>
</dbReference>
<evidence type="ECO:0000313" key="9">
    <source>
        <dbReference type="EMBL" id="QHT29564.1"/>
    </source>
</evidence>
<feature type="domain" description="RING-type" evidence="8">
    <location>
        <begin position="8"/>
        <end position="242"/>
    </location>
</feature>
<accession>A0A6C0EK60</accession>
<dbReference type="PANTHER" id="PTHR22770">
    <property type="entry name" value="UBIQUITIN CONJUGATING ENZYME 7 INTERACTING PROTEIN-RELATED"/>
    <property type="match status" value="1"/>
</dbReference>
<dbReference type="GO" id="GO:0008270">
    <property type="term" value="F:zinc ion binding"/>
    <property type="evidence" value="ECO:0007669"/>
    <property type="project" value="UniProtKB-KW"/>
</dbReference>
<keyword evidence="3" id="KW-0479">Metal-binding</keyword>
<evidence type="ECO:0000259" key="8">
    <source>
        <dbReference type="PROSITE" id="PS51873"/>
    </source>
</evidence>
<dbReference type="Pfam" id="PF01485">
    <property type="entry name" value="IBR"/>
    <property type="match status" value="2"/>
</dbReference>
<dbReference type="PROSITE" id="PS51873">
    <property type="entry name" value="TRIAD"/>
    <property type="match status" value="1"/>
</dbReference>
<keyword evidence="2" id="KW-0808">Transferase</keyword>
<keyword evidence="4" id="KW-0677">Repeat</keyword>
<dbReference type="GO" id="GO:0043130">
    <property type="term" value="F:ubiquitin binding"/>
    <property type="evidence" value="ECO:0007669"/>
    <property type="project" value="TreeGrafter"/>
</dbReference>
<dbReference type="InterPro" id="IPR051628">
    <property type="entry name" value="LUBAC_E3_Ligases"/>
</dbReference>
<proteinExistence type="predicted"/>
<evidence type="ECO:0000256" key="6">
    <source>
        <dbReference type="ARBA" id="ARBA00022786"/>
    </source>
</evidence>
<dbReference type="CDD" id="cd20335">
    <property type="entry name" value="BRcat_RBR"/>
    <property type="match status" value="1"/>
</dbReference>
<sequence>MSRLHQQTSSICSVCNSELQAENAVVLHKTRRQTHALCFDCAQGYFSEPLQTMINNLRRNIRSNVHIRCPGTYHSNVRNQCKHNIDVTKLKIPEACSEMHSDLFRISYVLQSPIAFLCPNLQCKNVVDIDDTYVGNRVSCLFCSTTWCRQCRISPYHTEKTCLEYEIEEKKGENAKMIWEMSQQGNVKFCPNCKSPTLRHEERSCNKITCTSCGVKWCWLCGKGGIDYDHFNDPNNNCNNKLWEGSSIM</sequence>
<keyword evidence="5" id="KW-0863">Zinc-finger</keyword>
<dbReference type="GO" id="GO:0097039">
    <property type="term" value="P:protein linear polyubiquitination"/>
    <property type="evidence" value="ECO:0007669"/>
    <property type="project" value="TreeGrafter"/>
</dbReference>
<dbReference type="InterPro" id="IPR044066">
    <property type="entry name" value="TRIAD_supradom"/>
</dbReference>
<keyword evidence="7" id="KW-0862">Zinc</keyword>
<reference evidence="9" key="1">
    <citation type="journal article" date="2020" name="Nature">
        <title>Giant virus diversity and host interactions through global metagenomics.</title>
        <authorList>
            <person name="Schulz F."/>
            <person name="Roux S."/>
            <person name="Paez-Espino D."/>
            <person name="Jungbluth S."/>
            <person name="Walsh D.A."/>
            <person name="Denef V.J."/>
            <person name="McMahon K.D."/>
            <person name="Konstantinidis K.T."/>
            <person name="Eloe-Fadrosh E.A."/>
            <person name="Kyrpides N.C."/>
            <person name="Woyke T."/>
        </authorList>
    </citation>
    <scope>NUCLEOTIDE SEQUENCE</scope>
    <source>
        <strain evidence="9">GVMAG-M-3300005589-24</strain>
    </source>
</reference>